<organism evidence="3 4">
    <name type="scientific">Marinihelvus fidelis</name>
    <dbReference type="NCBI Taxonomy" id="2613842"/>
    <lineage>
        <taxon>Bacteria</taxon>
        <taxon>Pseudomonadati</taxon>
        <taxon>Pseudomonadota</taxon>
        <taxon>Gammaproteobacteria</taxon>
        <taxon>Chromatiales</taxon>
        <taxon>Wenzhouxiangellaceae</taxon>
        <taxon>Marinihelvus</taxon>
    </lineage>
</organism>
<gene>
    <name evidence="3" type="primary">pilO</name>
    <name evidence="3" type="ORF">F3N42_08035</name>
</gene>
<evidence type="ECO:0000256" key="1">
    <source>
        <dbReference type="SAM" id="Coils"/>
    </source>
</evidence>
<feature type="coiled-coil region" evidence="1">
    <location>
        <begin position="65"/>
        <end position="92"/>
    </location>
</feature>
<keyword evidence="2" id="KW-0812">Transmembrane</keyword>
<dbReference type="GO" id="GO:0043683">
    <property type="term" value="P:type IV pilus assembly"/>
    <property type="evidence" value="ECO:0007669"/>
    <property type="project" value="InterPro"/>
</dbReference>
<reference evidence="3 4" key="1">
    <citation type="submission" date="2019-09" db="EMBL/GenBank/DDBJ databases">
        <title>Wenzhouxiangella sp. Genome sequencing and assembly.</title>
        <authorList>
            <person name="Zhang R."/>
        </authorList>
    </citation>
    <scope>NUCLEOTIDE SEQUENCE [LARGE SCALE GENOMIC DNA]</scope>
    <source>
        <strain evidence="3 4">W260</strain>
    </source>
</reference>
<dbReference type="GO" id="GO:0043107">
    <property type="term" value="P:type IV pilus-dependent motility"/>
    <property type="evidence" value="ECO:0007669"/>
    <property type="project" value="InterPro"/>
</dbReference>
<dbReference type="InterPro" id="IPR014717">
    <property type="entry name" value="Transl_elong_EF1B/ribsomal_bS6"/>
</dbReference>
<proteinExistence type="predicted"/>
<name>A0A5N0T960_9GAMM</name>
<dbReference type="EMBL" id="VYXP01000005">
    <property type="protein sequence ID" value="KAA9131268.1"/>
    <property type="molecule type" value="Genomic_DNA"/>
</dbReference>
<dbReference type="PIRSF" id="PIRSF016482">
    <property type="entry name" value="PilO"/>
    <property type="match status" value="1"/>
</dbReference>
<sequence>MLEDLRNTDFSDIGSATPAVRAFLLVLILVVLLVAGYFLLVKEKTEVLERVEQQEFALRSDFEEKQRKAANLPDYEQQLEEMQELLETMFRQLPGKTEMDKLLVDISQTALAAGIDVQLFEPLAEVQQDFYAERPISIRMMGNFHEFGEFVSGVAGLPRVVILTMHNVSLRRATGSAAAEGRLILEGQVKTYRYLDENEISQAQAGGAQ</sequence>
<evidence type="ECO:0000256" key="2">
    <source>
        <dbReference type="SAM" id="Phobius"/>
    </source>
</evidence>
<dbReference type="PANTHER" id="PTHR39555">
    <property type="entry name" value="FIMBRIAL ASSEMBLY PROTEIN PILO-LIKE PROTEIN-RELATED"/>
    <property type="match status" value="1"/>
</dbReference>
<dbReference type="Pfam" id="PF04350">
    <property type="entry name" value="PilO"/>
    <property type="match status" value="1"/>
</dbReference>
<dbReference type="AlphaFoldDB" id="A0A5N0T960"/>
<dbReference type="InterPro" id="IPR007445">
    <property type="entry name" value="PilO"/>
</dbReference>
<keyword evidence="4" id="KW-1185">Reference proteome</keyword>
<evidence type="ECO:0000313" key="4">
    <source>
        <dbReference type="Proteomes" id="UP000325372"/>
    </source>
</evidence>
<dbReference type="PANTHER" id="PTHR39555:SF1">
    <property type="entry name" value="TYPE IV PILUS INNER MEMBRANE COMPONENT PILO"/>
    <property type="match status" value="1"/>
</dbReference>
<comment type="caution">
    <text evidence="3">The sequence shown here is derived from an EMBL/GenBank/DDBJ whole genome shotgun (WGS) entry which is preliminary data.</text>
</comment>
<keyword evidence="1" id="KW-0175">Coiled coil</keyword>
<keyword evidence="2" id="KW-0472">Membrane</keyword>
<dbReference type="RefSeq" id="WP_150863918.1">
    <property type="nucleotide sequence ID" value="NZ_VYXP01000005.1"/>
</dbReference>
<feature type="transmembrane region" description="Helical" evidence="2">
    <location>
        <begin position="20"/>
        <end position="40"/>
    </location>
</feature>
<dbReference type="Gene3D" id="1.10.287.540">
    <property type="entry name" value="Helix hairpin bin"/>
    <property type="match status" value="1"/>
</dbReference>
<evidence type="ECO:0000313" key="3">
    <source>
        <dbReference type="EMBL" id="KAA9131268.1"/>
    </source>
</evidence>
<keyword evidence="2" id="KW-1133">Transmembrane helix</keyword>
<dbReference type="Proteomes" id="UP000325372">
    <property type="component" value="Unassembled WGS sequence"/>
</dbReference>
<accession>A0A5N0T960</accession>
<protein>
    <submittedName>
        <fullName evidence="3">Type 4a pilus biogenesis protein PilO</fullName>
    </submittedName>
</protein>
<dbReference type="Gene3D" id="3.30.70.60">
    <property type="match status" value="1"/>
</dbReference>